<dbReference type="InterPro" id="IPR001611">
    <property type="entry name" value="Leu-rich_rpt"/>
</dbReference>
<keyword evidence="3" id="KW-1185">Reference proteome</keyword>
<dbReference type="Proteomes" id="UP000428333">
    <property type="component" value="Linkage Group LG03"/>
</dbReference>
<proteinExistence type="predicted"/>
<protein>
    <recommendedName>
        <fullName evidence="4">Leucine-rich repeat-containing N-terminal plant-type domain-containing protein</fullName>
    </recommendedName>
</protein>
<dbReference type="SUPFAM" id="SSF52058">
    <property type="entry name" value="L domain-like"/>
    <property type="match status" value="1"/>
</dbReference>
<feature type="non-terminal residue" evidence="2">
    <location>
        <position position="1"/>
    </location>
</feature>
<dbReference type="InterPro" id="IPR032675">
    <property type="entry name" value="LRR_dom_sf"/>
</dbReference>
<sequence length="223" mass="24495">MDYKEFSLRVSAVGFRESDLTPKARLERKRIGREITCGNRKPEEPDAARPEGNKFSEDLESLDLSNAGLTGKIPDSITELKSLRFLGLVNNSLSGNISPRFQYMPCISALYLSGNNFTGEIGFPASFYGRMGSRFRASENPNLCSSAGGIMTARNVVPVGVKPCRKEKGSSSAPDIDSIGRISLGDWNENSLLLPLGGSQSLVLGQKRWLFYLFGLWSCRAEE</sequence>
<dbReference type="PANTHER" id="PTHR48010:SF58">
    <property type="entry name" value="RECEPTOR PROTEIN KINASE-LIKE PROTEIN ZAR1"/>
    <property type="match status" value="1"/>
</dbReference>
<evidence type="ECO:0000313" key="3">
    <source>
        <dbReference type="Proteomes" id="UP000428333"/>
    </source>
</evidence>
<accession>A0A6A4M0Z9</accession>
<organism evidence="2 3">
    <name type="scientific">Rhododendron williamsianum</name>
    <dbReference type="NCBI Taxonomy" id="262921"/>
    <lineage>
        <taxon>Eukaryota</taxon>
        <taxon>Viridiplantae</taxon>
        <taxon>Streptophyta</taxon>
        <taxon>Embryophyta</taxon>
        <taxon>Tracheophyta</taxon>
        <taxon>Spermatophyta</taxon>
        <taxon>Magnoliopsida</taxon>
        <taxon>eudicotyledons</taxon>
        <taxon>Gunneridae</taxon>
        <taxon>Pentapetalae</taxon>
        <taxon>asterids</taxon>
        <taxon>Ericales</taxon>
        <taxon>Ericaceae</taxon>
        <taxon>Ericoideae</taxon>
        <taxon>Rhodoreae</taxon>
        <taxon>Rhododendron</taxon>
    </lineage>
</organism>
<name>A0A6A4M0Z9_9ERIC</name>
<dbReference type="InterPro" id="IPR050994">
    <property type="entry name" value="At_inactive_RLKs"/>
</dbReference>
<reference evidence="2 3" key="1">
    <citation type="journal article" date="2019" name="Genome Biol. Evol.">
        <title>The Rhododendron genome and chromosomal organization provide insight into shared whole-genome duplications across the heath family (Ericaceae).</title>
        <authorList>
            <person name="Soza V.L."/>
            <person name="Lindsley D."/>
            <person name="Waalkes A."/>
            <person name="Ramage E."/>
            <person name="Patwardhan R.P."/>
            <person name="Burton J.N."/>
            <person name="Adey A."/>
            <person name="Kumar A."/>
            <person name="Qiu R."/>
            <person name="Shendure J."/>
            <person name="Hall B."/>
        </authorList>
    </citation>
    <scope>NUCLEOTIDE SEQUENCE [LARGE SCALE GENOMIC DNA]</scope>
    <source>
        <strain evidence="2">RSF 1966-606</strain>
    </source>
</reference>
<feature type="region of interest" description="Disordered" evidence="1">
    <location>
        <begin position="31"/>
        <end position="54"/>
    </location>
</feature>
<feature type="compositionally biased region" description="Basic and acidic residues" evidence="1">
    <location>
        <begin position="40"/>
        <end position="54"/>
    </location>
</feature>
<evidence type="ECO:0008006" key="4">
    <source>
        <dbReference type="Google" id="ProtNLM"/>
    </source>
</evidence>
<dbReference type="PANTHER" id="PTHR48010">
    <property type="entry name" value="OS05G0588300 PROTEIN"/>
    <property type="match status" value="1"/>
</dbReference>
<comment type="caution">
    <text evidence="2">The sequence shown here is derived from an EMBL/GenBank/DDBJ whole genome shotgun (WGS) entry which is preliminary data.</text>
</comment>
<gene>
    <name evidence="2" type="ORF">C3L33_04188</name>
</gene>
<dbReference type="AlphaFoldDB" id="A0A6A4M0Z9"/>
<evidence type="ECO:0000256" key="1">
    <source>
        <dbReference type="SAM" id="MobiDB-lite"/>
    </source>
</evidence>
<feature type="non-terminal residue" evidence="2">
    <location>
        <position position="223"/>
    </location>
</feature>
<dbReference type="Gene3D" id="3.80.10.10">
    <property type="entry name" value="Ribonuclease Inhibitor"/>
    <property type="match status" value="1"/>
</dbReference>
<dbReference type="Pfam" id="PF00560">
    <property type="entry name" value="LRR_1"/>
    <property type="match status" value="1"/>
</dbReference>
<dbReference type="EMBL" id="QEFC01000547">
    <property type="protein sequence ID" value="KAE9464020.1"/>
    <property type="molecule type" value="Genomic_DNA"/>
</dbReference>
<evidence type="ECO:0000313" key="2">
    <source>
        <dbReference type="EMBL" id="KAE9464020.1"/>
    </source>
</evidence>
<dbReference type="OrthoDB" id="1728057at2759"/>